<sequence>LCSSARRSPAVASICLFVPQDVKNLEHRLRFTSRRERRYICSSTNKFQRSAVENIATAHRFKTVSIATSLEAVKYLINTEMSEDVDGHVTDNYELHKRLGKGAYGIVWKAIDR</sequence>
<dbReference type="InterPro" id="IPR011009">
    <property type="entry name" value="Kinase-like_dom_sf"/>
</dbReference>
<dbReference type="AlphaFoldDB" id="A0A914R5Q6"/>
<name>A0A914R5Q6_PAREQ</name>
<proteinExistence type="predicted"/>
<keyword evidence="1" id="KW-1185">Reference proteome</keyword>
<accession>A0A914R5Q6</accession>
<dbReference type="SUPFAM" id="SSF56112">
    <property type="entry name" value="Protein kinase-like (PK-like)"/>
    <property type="match status" value="1"/>
</dbReference>
<dbReference type="WBParaSite" id="PEQ_0000178601-mRNA-1">
    <property type="protein sequence ID" value="PEQ_0000178601-mRNA-1"/>
    <property type="gene ID" value="PEQ_0000178601"/>
</dbReference>
<organism evidence="1 2">
    <name type="scientific">Parascaris equorum</name>
    <name type="common">Equine roundworm</name>
    <dbReference type="NCBI Taxonomy" id="6256"/>
    <lineage>
        <taxon>Eukaryota</taxon>
        <taxon>Metazoa</taxon>
        <taxon>Ecdysozoa</taxon>
        <taxon>Nematoda</taxon>
        <taxon>Chromadorea</taxon>
        <taxon>Rhabditida</taxon>
        <taxon>Spirurina</taxon>
        <taxon>Ascaridomorpha</taxon>
        <taxon>Ascaridoidea</taxon>
        <taxon>Ascarididae</taxon>
        <taxon>Parascaris</taxon>
    </lineage>
</organism>
<dbReference type="Gene3D" id="3.30.200.20">
    <property type="entry name" value="Phosphorylase Kinase, domain 1"/>
    <property type="match status" value="1"/>
</dbReference>
<evidence type="ECO:0000313" key="1">
    <source>
        <dbReference type="Proteomes" id="UP000887564"/>
    </source>
</evidence>
<protein>
    <submittedName>
        <fullName evidence="2">Protein kinase domain-containing protein</fullName>
    </submittedName>
</protein>
<dbReference type="Proteomes" id="UP000887564">
    <property type="component" value="Unplaced"/>
</dbReference>
<evidence type="ECO:0000313" key="2">
    <source>
        <dbReference type="WBParaSite" id="PEQ_0000178601-mRNA-1"/>
    </source>
</evidence>
<reference evidence="2" key="1">
    <citation type="submission" date="2022-11" db="UniProtKB">
        <authorList>
            <consortium name="WormBaseParasite"/>
        </authorList>
    </citation>
    <scope>IDENTIFICATION</scope>
</reference>